<dbReference type="SUPFAM" id="SSF51064">
    <property type="entry name" value="Head domain of nucleotide exchange factor GrpE"/>
    <property type="match status" value="1"/>
</dbReference>
<comment type="function">
    <text evidence="7 10 11">Participates actively in the response to hyperosmotic and heat shock by preventing the aggregation of stress-denatured proteins, in association with DnaK and GrpE. It is the nucleotide exchange factor for DnaK and may function as a thermosensor. Unfolded proteins bind initially to DnaJ; upon interaction with the DnaJ-bound protein, DnaK hydrolyzes its bound ATP, resulting in the formation of a stable complex. GrpE releases ADP from DnaK; ATP binding to DnaK triggers the release of the substrate protein, thus completing the reaction cycle. Several rounds of ATP-dependent interactions between DnaJ, DnaK and GrpE are required for fully efficient folding.</text>
</comment>
<dbReference type="GO" id="GO:0042803">
    <property type="term" value="F:protein homodimerization activity"/>
    <property type="evidence" value="ECO:0007669"/>
    <property type="project" value="InterPro"/>
</dbReference>
<evidence type="ECO:0000256" key="10">
    <source>
        <dbReference type="HAMAP-Rule" id="MF_01151"/>
    </source>
</evidence>
<keyword evidence="13" id="KW-0175">Coiled coil</keyword>
<dbReference type="Gene3D" id="2.30.22.10">
    <property type="entry name" value="Head domain of nucleotide exchange factor GrpE"/>
    <property type="match status" value="1"/>
</dbReference>
<evidence type="ECO:0000313" key="15">
    <source>
        <dbReference type="Proteomes" id="UP000886752"/>
    </source>
</evidence>
<dbReference type="PROSITE" id="PS01071">
    <property type="entry name" value="GRPE"/>
    <property type="match status" value="1"/>
</dbReference>
<evidence type="ECO:0000256" key="3">
    <source>
        <dbReference type="ARBA" id="ARBA00011738"/>
    </source>
</evidence>
<reference evidence="14" key="2">
    <citation type="submission" date="2021-04" db="EMBL/GenBank/DDBJ databases">
        <authorList>
            <person name="Gilroy R."/>
        </authorList>
    </citation>
    <scope>NUCLEOTIDE SEQUENCE</scope>
    <source>
        <strain evidence="14">ChiHecec2B26-446</strain>
    </source>
</reference>
<feature type="coiled-coil region" evidence="13">
    <location>
        <begin position="35"/>
        <end position="66"/>
    </location>
</feature>
<comment type="subunit">
    <text evidence="3 10">Homodimer.</text>
</comment>
<dbReference type="InterPro" id="IPR000740">
    <property type="entry name" value="GrpE"/>
</dbReference>
<evidence type="ECO:0000256" key="6">
    <source>
        <dbReference type="ARBA" id="ARBA00023186"/>
    </source>
</evidence>
<evidence type="ECO:0000256" key="4">
    <source>
        <dbReference type="ARBA" id="ARBA00022490"/>
    </source>
</evidence>
<keyword evidence="5 10" id="KW-0346">Stress response</keyword>
<dbReference type="HAMAP" id="MF_01151">
    <property type="entry name" value="GrpE"/>
    <property type="match status" value="1"/>
</dbReference>
<dbReference type="GO" id="GO:0005829">
    <property type="term" value="C:cytosol"/>
    <property type="evidence" value="ECO:0007669"/>
    <property type="project" value="TreeGrafter"/>
</dbReference>
<proteinExistence type="inferred from homology"/>
<dbReference type="InterPro" id="IPR009012">
    <property type="entry name" value="GrpE_head"/>
</dbReference>
<dbReference type="PANTHER" id="PTHR21237:SF23">
    <property type="entry name" value="GRPE PROTEIN HOMOLOG, MITOCHONDRIAL"/>
    <property type="match status" value="1"/>
</dbReference>
<dbReference type="GO" id="GO:0051087">
    <property type="term" value="F:protein-folding chaperone binding"/>
    <property type="evidence" value="ECO:0007669"/>
    <property type="project" value="InterPro"/>
</dbReference>
<evidence type="ECO:0000256" key="7">
    <source>
        <dbReference type="ARBA" id="ARBA00053401"/>
    </source>
</evidence>
<evidence type="ECO:0000256" key="5">
    <source>
        <dbReference type="ARBA" id="ARBA00023016"/>
    </source>
</evidence>
<gene>
    <name evidence="10 14" type="primary">grpE</name>
    <name evidence="14" type="ORF">H9894_04360</name>
</gene>
<evidence type="ECO:0000256" key="1">
    <source>
        <dbReference type="ARBA" id="ARBA00004496"/>
    </source>
</evidence>
<dbReference type="EMBL" id="DXHV01000047">
    <property type="protein sequence ID" value="HIW00402.1"/>
    <property type="molecule type" value="Genomic_DNA"/>
</dbReference>
<dbReference type="Gene3D" id="3.90.20.20">
    <property type="match status" value="1"/>
</dbReference>
<dbReference type="SUPFAM" id="SSF58014">
    <property type="entry name" value="Coiled-coil domain of nucleotide exchange factor GrpE"/>
    <property type="match status" value="1"/>
</dbReference>
<organism evidence="14 15">
    <name type="scientific">Candidatus Desulfovibrio intestinipullorum</name>
    <dbReference type="NCBI Taxonomy" id="2838536"/>
    <lineage>
        <taxon>Bacteria</taxon>
        <taxon>Pseudomonadati</taxon>
        <taxon>Thermodesulfobacteriota</taxon>
        <taxon>Desulfovibrionia</taxon>
        <taxon>Desulfovibrionales</taxon>
        <taxon>Desulfovibrionaceae</taxon>
        <taxon>Desulfovibrio</taxon>
    </lineage>
</organism>
<sequence length="196" mass="21701">MEAPKAEAEKPLEEDAVELGEPLADEAQAEAAPSVADLQAEIARLQAALEEQTRASQEEIRDLRMRNQAELENFKKRLTREHGEHLKYAAEKVMKDLIPSLDNLELAIVYGSKEEACKNMLQGIEMTQKLLLDAVGRHGLVRVGKEGEVFDPALHEALGCESRSDLAADTIARVMQSGYSLEGRLLRPAKVMVNKI</sequence>
<evidence type="ECO:0000256" key="13">
    <source>
        <dbReference type="SAM" id="Coils"/>
    </source>
</evidence>
<dbReference type="GO" id="GO:0051082">
    <property type="term" value="F:unfolded protein binding"/>
    <property type="evidence" value="ECO:0007669"/>
    <property type="project" value="TreeGrafter"/>
</dbReference>
<comment type="caution">
    <text evidence="14">The sequence shown here is derived from an EMBL/GenBank/DDBJ whole genome shotgun (WGS) entry which is preliminary data.</text>
</comment>
<dbReference type="PRINTS" id="PR00773">
    <property type="entry name" value="GRPEPROTEIN"/>
</dbReference>
<evidence type="ECO:0000256" key="2">
    <source>
        <dbReference type="ARBA" id="ARBA00009054"/>
    </source>
</evidence>
<dbReference type="GO" id="GO:0000774">
    <property type="term" value="F:adenyl-nucleotide exchange factor activity"/>
    <property type="evidence" value="ECO:0007669"/>
    <property type="project" value="InterPro"/>
</dbReference>
<comment type="similarity">
    <text evidence="2 10 12">Belongs to the GrpE family.</text>
</comment>
<protein>
    <recommendedName>
        <fullName evidence="8 10">Protein GrpE</fullName>
    </recommendedName>
    <alternativeName>
        <fullName evidence="9 10">HSP-70 cofactor</fullName>
    </alternativeName>
</protein>
<dbReference type="InterPro" id="IPR013805">
    <property type="entry name" value="GrpE_CC"/>
</dbReference>
<evidence type="ECO:0000256" key="9">
    <source>
        <dbReference type="ARBA" id="ARBA00076414"/>
    </source>
</evidence>
<dbReference type="Proteomes" id="UP000886752">
    <property type="component" value="Unassembled WGS sequence"/>
</dbReference>
<reference evidence="14" key="1">
    <citation type="journal article" date="2021" name="PeerJ">
        <title>Extensive microbial diversity within the chicken gut microbiome revealed by metagenomics and culture.</title>
        <authorList>
            <person name="Gilroy R."/>
            <person name="Ravi A."/>
            <person name="Getino M."/>
            <person name="Pursley I."/>
            <person name="Horton D.L."/>
            <person name="Alikhan N.F."/>
            <person name="Baker D."/>
            <person name="Gharbi K."/>
            <person name="Hall N."/>
            <person name="Watson M."/>
            <person name="Adriaenssens E.M."/>
            <person name="Foster-Nyarko E."/>
            <person name="Jarju S."/>
            <person name="Secka A."/>
            <person name="Antonio M."/>
            <person name="Oren A."/>
            <person name="Chaudhuri R.R."/>
            <person name="La Ragione R."/>
            <person name="Hildebrand F."/>
            <person name="Pallen M.J."/>
        </authorList>
    </citation>
    <scope>NUCLEOTIDE SEQUENCE</scope>
    <source>
        <strain evidence="14">ChiHecec2B26-446</strain>
    </source>
</reference>
<accession>A0A9D1PVD0</accession>
<name>A0A9D1PVD0_9BACT</name>
<evidence type="ECO:0000256" key="8">
    <source>
        <dbReference type="ARBA" id="ARBA00072274"/>
    </source>
</evidence>
<evidence type="ECO:0000256" key="12">
    <source>
        <dbReference type="RuleBase" id="RU004478"/>
    </source>
</evidence>
<comment type="subcellular location">
    <subcellularLocation>
        <location evidence="1 10">Cytoplasm</location>
    </subcellularLocation>
</comment>
<dbReference type="CDD" id="cd00446">
    <property type="entry name" value="GrpE"/>
    <property type="match status" value="1"/>
</dbReference>
<dbReference type="GO" id="GO:0006457">
    <property type="term" value="P:protein folding"/>
    <property type="evidence" value="ECO:0007669"/>
    <property type="project" value="InterPro"/>
</dbReference>
<dbReference type="PANTHER" id="PTHR21237">
    <property type="entry name" value="GRPE PROTEIN"/>
    <property type="match status" value="1"/>
</dbReference>
<dbReference type="AlphaFoldDB" id="A0A9D1PVD0"/>
<evidence type="ECO:0000313" key="14">
    <source>
        <dbReference type="EMBL" id="HIW00402.1"/>
    </source>
</evidence>
<keyword evidence="4 10" id="KW-0963">Cytoplasm</keyword>
<dbReference type="FunFam" id="2.30.22.10:FF:000001">
    <property type="entry name" value="Protein GrpE"/>
    <property type="match status" value="1"/>
</dbReference>
<keyword evidence="6 10" id="KW-0143">Chaperone</keyword>
<dbReference type="Pfam" id="PF01025">
    <property type="entry name" value="GrpE"/>
    <property type="match status" value="1"/>
</dbReference>
<evidence type="ECO:0000256" key="11">
    <source>
        <dbReference type="RuleBase" id="RU000639"/>
    </source>
</evidence>